<evidence type="ECO:0000256" key="2">
    <source>
        <dbReference type="ARBA" id="ARBA00022487"/>
    </source>
</evidence>
<feature type="compositionally biased region" description="Basic residues" evidence="6">
    <location>
        <begin position="727"/>
        <end position="737"/>
    </location>
</feature>
<sequence>MAPPLPGAKKLANKASLWYVPCSLQNVNKVTDVPPIKYARQEQEEQGRKRYEAQKLERLETKARTGEVVPPPPNPDPHTVGFSQSSLIHLVGPSDCTLHQYIHGGVTMKLMDEVAGIVSVRHCNSNVVTASVDAINFHRKINKGCVVTVTGRLTFVSNKSMEIEVLVDASSLVEPDKYRAVSAFFTFMSLDKDNKPQAIPPLKIDGEEEQRRFEEGEARYNQNKAKRLAEKKIQQSPSITQERPETDSHSFKLMLSTLGSALGCKRDFKGPEVVRPNECFQEPRGSPERLVKVPCGPLGSALLHSNMVDEVTTMKDDVINANTLAWLVCSGLSILANTWSILSVSAKQKKWKPLEFLICTLAGTHILNMAIPITMYCVITLRRQNSNYEWNEGLCKVFVSTFYTLTLVTCFSVTSLSYHRMWMVRWPVNYRLSNTKKQAVHTVMGIWMVSFILSTLPAVGWHDTIDRFYTSDCRFIVREIGLGFGVCFLLLIGGSVAMGVICIGIALFQTFSIQAGHKADKNKFNVPTIVVEDAQGKRRSSIDGSESLKTSLQITYLISGIVFIYDFLTGFPILVVSFASLKFDRSYNWMVLCVLWCSIAQSILLPMFLWACDRYRADIRMVWEKCVAIMSNDDVDEENSQDGGIHADLIYDRPYDYSSAPEIVTVPPTRRYSHDETDMWTSDQIPSYLHQWGSTEDMIVTAHYSSTLPRRERRRSSLVSYHEESHRHQHHPHRKRRRSEESMHSLKHLPRVVCGGEHYEDELRCFSRDEVINFIDETPLPSPRKSPRRASTVSLIPHVYEQHAVLLPHFPLTDFECEPQALRRLSEHKRSSGSRASTPEASPKPDRPAGKKSPGACGSGKGCRERARDGKQPCEAGSPGHSQHSPGRSATRPRTGGGGRADAAAAARGYQKHPSKAESKEAWKYTYVVKCKPKRFTGGCYWLMVLV</sequence>
<keyword evidence="11" id="KW-1185">Reference proteome</keyword>
<organism evidence="10 11">
    <name type="scientific">Liparis tanakae</name>
    <name type="common">Tanaka's snailfish</name>
    <dbReference type="NCBI Taxonomy" id="230148"/>
    <lineage>
        <taxon>Eukaryota</taxon>
        <taxon>Metazoa</taxon>
        <taxon>Chordata</taxon>
        <taxon>Craniata</taxon>
        <taxon>Vertebrata</taxon>
        <taxon>Euteleostomi</taxon>
        <taxon>Actinopterygii</taxon>
        <taxon>Neopterygii</taxon>
        <taxon>Teleostei</taxon>
        <taxon>Neoteleostei</taxon>
        <taxon>Acanthomorphata</taxon>
        <taxon>Eupercaria</taxon>
        <taxon>Perciformes</taxon>
        <taxon>Cottioidei</taxon>
        <taxon>Cottales</taxon>
        <taxon>Liparidae</taxon>
        <taxon>Liparis</taxon>
    </lineage>
</organism>
<feature type="domain" description="G-protein coupled receptors family 1 profile" evidence="8">
    <location>
        <begin position="336"/>
        <end position="473"/>
    </location>
</feature>
<feature type="transmembrane region" description="Helical" evidence="7">
    <location>
        <begin position="587"/>
        <end position="611"/>
    </location>
</feature>
<dbReference type="InterPro" id="IPR033120">
    <property type="entry name" value="HOTDOG_ACOT"/>
</dbReference>
<dbReference type="Pfam" id="PF00001">
    <property type="entry name" value="7tm_1"/>
    <property type="match status" value="1"/>
</dbReference>
<keyword evidence="3 7" id="KW-0812">Transmembrane</keyword>
<dbReference type="PANTHER" id="PTHR16518">
    <property type="entry name" value="G-PROTEIN COUPLED RECEPTOR 153, 162"/>
    <property type="match status" value="1"/>
</dbReference>
<dbReference type="InterPro" id="IPR022335">
    <property type="entry name" value="GPR153"/>
</dbReference>
<dbReference type="InterPro" id="IPR000276">
    <property type="entry name" value="GPCR_Rhodpsn"/>
</dbReference>
<dbReference type="Pfam" id="PF03061">
    <property type="entry name" value="4HBT"/>
    <property type="match status" value="1"/>
</dbReference>
<keyword evidence="2" id="KW-0378">Hydrolase</keyword>
<evidence type="ECO:0000313" key="11">
    <source>
        <dbReference type="Proteomes" id="UP000314294"/>
    </source>
</evidence>
<keyword evidence="5 7" id="KW-0472">Membrane</keyword>
<feature type="region of interest" description="Disordered" evidence="6">
    <location>
        <begin position="711"/>
        <end position="744"/>
    </location>
</feature>
<dbReference type="SUPFAM" id="SSF81321">
    <property type="entry name" value="Family A G protein-coupled receptor-like"/>
    <property type="match status" value="1"/>
</dbReference>
<evidence type="ECO:0000256" key="6">
    <source>
        <dbReference type="SAM" id="MobiDB-lite"/>
    </source>
</evidence>
<evidence type="ECO:0000256" key="4">
    <source>
        <dbReference type="ARBA" id="ARBA00022989"/>
    </source>
</evidence>
<feature type="transmembrane region" description="Helical" evidence="7">
    <location>
        <begin position="356"/>
        <end position="381"/>
    </location>
</feature>
<dbReference type="InterPro" id="IPR006683">
    <property type="entry name" value="Thioestr_dom"/>
</dbReference>
<dbReference type="Gene3D" id="3.10.129.10">
    <property type="entry name" value="Hotdog Thioesterase"/>
    <property type="match status" value="2"/>
</dbReference>
<evidence type="ECO:0000259" key="9">
    <source>
        <dbReference type="PROSITE" id="PS51770"/>
    </source>
</evidence>
<dbReference type="PRINTS" id="PR01992">
    <property type="entry name" value="GPR153"/>
</dbReference>
<comment type="caution">
    <text evidence="10">The sequence shown here is derived from an EMBL/GenBank/DDBJ whole genome shotgun (WGS) entry which is preliminary data.</text>
</comment>
<evidence type="ECO:0000256" key="5">
    <source>
        <dbReference type="ARBA" id="ARBA00023136"/>
    </source>
</evidence>
<protein>
    <submittedName>
        <fullName evidence="10">Putative G-protein coupled receptor 153</fullName>
    </submittedName>
</protein>
<dbReference type="CDD" id="cd15907">
    <property type="entry name" value="7tmA_GPR153"/>
    <property type="match status" value="1"/>
</dbReference>
<dbReference type="GO" id="GO:0052689">
    <property type="term" value="F:carboxylic ester hydrolase activity"/>
    <property type="evidence" value="ECO:0007669"/>
    <property type="project" value="UniProtKB-KW"/>
</dbReference>
<dbReference type="CDD" id="cd03442">
    <property type="entry name" value="BFIT_BACH"/>
    <property type="match status" value="1"/>
</dbReference>
<evidence type="ECO:0000256" key="3">
    <source>
        <dbReference type="ARBA" id="ARBA00022692"/>
    </source>
</evidence>
<keyword evidence="10" id="KW-0675">Receptor</keyword>
<accession>A0A4Z2IFD5</accession>
<feature type="transmembrane region" description="Helical" evidence="7">
    <location>
        <begin position="324"/>
        <end position="344"/>
    </location>
</feature>
<dbReference type="PANTHER" id="PTHR16518:SF4">
    <property type="entry name" value="G-PROTEIN COUPLED RECEPTOR 153 ISOFORM X1-RELATED"/>
    <property type="match status" value="1"/>
</dbReference>
<reference evidence="10 11" key="1">
    <citation type="submission" date="2019-03" db="EMBL/GenBank/DDBJ databases">
        <title>First draft genome of Liparis tanakae, snailfish: a comprehensive survey of snailfish specific genes.</title>
        <authorList>
            <person name="Kim W."/>
            <person name="Song I."/>
            <person name="Jeong J.-H."/>
            <person name="Kim D."/>
            <person name="Kim S."/>
            <person name="Ryu S."/>
            <person name="Song J.Y."/>
            <person name="Lee S.K."/>
        </authorList>
    </citation>
    <scope>NUCLEOTIDE SEQUENCE [LARGE SCALE GENOMIC DNA]</scope>
    <source>
        <tissue evidence="10">Muscle</tissue>
    </source>
</reference>
<dbReference type="PRINTS" id="PR01991">
    <property type="entry name" value="GPR153GPR162"/>
</dbReference>
<feature type="transmembrane region" description="Helical" evidence="7">
    <location>
        <begin position="401"/>
        <end position="418"/>
    </location>
</feature>
<feature type="region of interest" description="Disordered" evidence="6">
    <location>
        <begin position="825"/>
        <end position="917"/>
    </location>
</feature>
<comment type="subcellular location">
    <subcellularLocation>
        <location evidence="1">Membrane</location>
    </subcellularLocation>
</comment>
<dbReference type="GO" id="GO:0016020">
    <property type="term" value="C:membrane"/>
    <property type="evidence" value="ECO:0007669"/>
    <property type="project" value="UniProtKB-SubCell"/>
</dbReference>
<proteinExistence type="predicted"/>
<dbReference type="AlphaFoldDB" id="A0A4Z2IFD5"/>
<name>A0A4Z2IFD5_9TELE</name>
<evidence type="ECO:0000256" key="7">
    <source>
        <dbReference type="SAM" id="Phobius"/>
    </source>
</evidence>
<keyword evidence="4 7" id="KW-1133">Transmembrane helix</keyword>
<evidence type="ECO:0000259" key="8">
    <source>
        <dbReference type="PROSITE" id="PS50262"/>
    </source>
</evidence>
<feature type="transmembrane region" description="Helical" evidence="7">
    <location>
        <begin position="554"/>
        <end position="581"/>
    </location>
</feature>
<dbReference type="Proteomes" id="UP000314294">
    <property type="component" value="Unassembled WGS sequence"/>
</dbReference>
<dbReference type="GO" id="GO:0004930">
    <property type="term" value="F:G protein-coupled receptor activity"/>
    <property type="evidence" value="ECO:0007669"/>
    <property type="project" value="InterPro"/>
</dbReference>
<dbReference type="Gene3D" id="1.20.1070.10">
    <property type="entry name" value="Rhodopsin 7-helix transmembrane proteins"/>
    <property type="match status" value="1"/>
</dbReference>
<feature type="transmembrane region" description="Helical" evidence="7">
    <location>
        <begin position="480"/>
        <end position="508"/>
    </location>
</feature>
<feature type="region of interest" description="Disordered" evidence="6">
    <location>
        <begin position="226"/>
        <end position="246"/>
    </location>
</feature>
<feature type="compositionally biased region" description="Basic and acidic residues" evidence="6">
    <location>
        <begin position="862"/>
        <end position="872"/>
    </location>
</feature>
<dbReference type="FunFam" id="3.10.129.10:FF:000010">
    <property type="entry name" value="Cytosolic acyl coenzyme A thioester hydrolase"/>
    <property type="match status" value="1"/>
</dbReference>
<dbReference type="InterPro" id="IPR029069">
    <property type="entry name" value="HotDog_dom_sf"/>
</dbReference>
<dbReference type="PROSITE" id="PS50262">
    <property type="entry name" value="G_PROTEIN_RECEP_F1_2"/>
    <property type="match status" value="1"/>
</dbReference>
<dbReference type="InterPro" id="IPR022347">
    <property type="entry name" value="GCR_153/162"/>
</dbReference>
<feature type="domain" description="HotDog ACOT-type" evidence="9">
    <location>
        <begin position="81"/>
        <end position="193"/>
    </location>
</feature>
<dbReference type="InterPro" id="IPR017452">
    <property type="entry name" value="GPCR_Rhodpsn_7TM"/>
</dbReference>
<dbReference type="PROSITE" id="PS51770">
    <property type="entry name" value="HOTDOG_ACOT"/>
    <property type="match status" value="1"/>
</dbReference>
<evidence type="ECO:0000256" key="1">
    <source>
        <dbReference type="ARBA" id="ARBA00004370"/>
    </source>
</evidence>
<dbReference type="EMBL" id="SRLO01000092">
    <property type="protein sequence ID" value="TNN76547.1"/>
    <property type="molecule type" value="Genomic_DNA"/>
</dbReference>
<gene>
    <name evidence="10" type="primary">GPR153</name>
    <name evidence="10" type="ORF">EYF80_013197</name>
</gene>
<dbReference type="OrthoDB" id="9887972at2759"/>
<keyword evidence="2" id="KW-0719">Serine esterase</keyword>
<dbReference type="SUPFAM" id="SSF54637">
    <property type="entry name" value="Thioesterase/thiol ester dehydrase-isomerase"/>
    <property type="match status" value="1"/>
</dbReference>
<evidence type="ECO:0000313" key="10">
    <source>
        <dbReference type="EMBL" id="TNN76547.1"/>
    </source>
</evidence>
<feature type="transmembrane region" description="Helical" evidence="7">
    <location>
        <begin position="439"/>
        <end position="460"/>
    </location>
</feature>